<organism evidence="4 5">
    <name type="scientific">Kocuria turfanensis</name>
    <dbReference type="NCBI Taxonomy" id="388357"/>
    <lineage>
        <taxon>Bacteria</taxon>
        <taxon>Bacillati</taxon>
        <taxon>Actinomycetota</taxon>
        <taxon>Actinomycetes</taxon>
        <taxon>Micrococcales</taxon>
        <taxon>Micrococcaceae</taxon>
        <taxon>Kocuria</taxon>
    </lineage>
</organism>
<evidence type="ECO:0000256" key="1">
    <source>
        <dbReference type="ARBA" id="ARBA00023015"/>
    </source>
</evidence>
<keyword evidence="2" id="KW-0804">Transcription</keyword>
<dbReference type="PANTHER" id="PTHR35807">
    <property type="entry name" value="TRANSCRIPTIONAL REGULATOR REDD-RELATED"/>
    <property type="match status" value="1"/>
</dbReference>
<accession>A0A512IDN1</accession>
<dbReference type="SUPFAM" id="SSF48452">
    <property type="entry name" value="TPR-like"/>
    <property type="match status" value="1"/>
</dbReference>
<comment type="caution">
    <text evidence="4">The sequence shown here is derived from an EMBL/GenBank/DDBJ whole genome shotgun (WGS) entry which is preliminary data.</text>
</comment>
<dbReference type="GO" id="GO:0003677">
    <property type="term" value="F:DNA binding"/>
    <property type="evidence" value="ECO:0007669"/>
    <property type="project" value="TreeGrafter"/>
</dbReference>
<dbReference type="Proteomes" id="UP000321103">
    <property type="component" value="Unassembled WGS sequence"/>
</dbReference>
<dbReference type="Pfam" id="PF03704">
    <property type="entry name" value="BTAD"/>
    <property type="match status" value="1"/>
</dbReference>
<keyword evidence="5" id="KW-1185">Reference proteome</keyword>
<dbReference type="PANTHER" id="PTHR35807:SF1">
    <property type="entry name" value="TRANSCRIPTIONAL REGULATOR REDD"/>
    <property type="match status" value="1"/>
</dbReference>
<sequence length="252" mass="26418">MTHEPCPASGPGPVHELVRGQVLQLRMLGSCAVLRDGVVVDLGTRQLRLLAALALFGRRARPFLGGLLWPSCTEARALGSLRAAVFAVQHQVPGALTADGHDLALSTALAVDVHGLRARLVAAAGAEAPTAVDAAELATAGVPPLLPGWYDDWVLAEQERMRSLYVHAAEHTAALCLAHGDPSGAATLAEAVRGADPLRESAVRLLVRSHLALGNPAAALRDFRRYCTVAAAETGTAPSDELVRLVDAVIRR</sequence>
<name>A0A512IDN1_9MICC</name>
<dbReference type="InterPro" id="IPR011990">
    <property type="entry name" value="TPR-like_helical_dom_sf"/>
</dbReference>
<feature type="domain" description="Bacterial transcriptional activator" evidence="3">
    <location>
        <begin position="111"/>
        <end position="250"/>
    </location>
</feature>
<dbReference type="GO" id="GO:0006355">
    <property type="term" value="P:regulation of DNA-templated transcription"/>
    <property type="evidence" value="ECO:0007669"/>
    <property type="project" value="TreeGrafter"/>
</dbReference>
<gene>
    <name evidence="4" type="ORF">KTU01_19290</name>
</gene>
<dbReference type="InterPro" id="IPR036388">
    <property type="entry name" value="WH-like_DNA-bd_sf"/>
</dbReference>
<reference evidence="4 5" key="1">
    <citation type="submission" date="2019-07" db="EMBL/GenBank/DDBJ databases">
        <title>Whole genome shotgun sequence of Kocuria turfanensis NBRC 107627.</title>
        <authorList>
            <person name="Hosoyama A."/>
            <person name="Uohara A."/>
            <person name="Ohji S."/>
            <person name="Ichikawa N."/>
        </authorList>
    </citation>
    <scope>NUCLEOTIDE SEQUENCE [LARGE SCALE GENOMIC DNA]</scope>
    <source>
        <strain evidence="4 5">NBRC 107627</strain>
    </source>
</reference>
<evidence type="ECO:0000259" key="3">
    <source>
        <dbReference type="SMART" id="SM01043"/>
    </source>
</evidence>
<dbReference type="STRING" id="388357.GCA_001580365_00206"/>
<dbReference type="SMART" id="SM01043">
    <property type="entry name" value="BTAD"/>
    <property type="match status" value="1"/>
</dbReference>
<dbReference type="AlphaFoldDB" id="A0A512IDN1"/>
<dbReference type="Gene3D" id="1.25.40.10">
    <property type="entry name" value="Tetratricopeptide repeat domain"/>
    <property type="match status" value="1"/>
</dbReference>
<dbReference type="EMBL" id="BJZS01000051">
    <property type="protein sequence ID" value="GEO95806.1"/>
    <property type="molecule type" value="Genomic_DNA"/>
</dbReference>
<evidence type="ECO:0000313" key="5">
    <source>
        <dbReference type="Proteomes" id="UP000321103"/>
    </source>
</evidence>
<proteinExistence type="predicted"/>
<dbReference type="RefSeq" id="WP_062733573.1">
    <property type="nucleotide sequence ID" value="NZ_BJZS01000051.1"/>
</dbReference>
<evidence type="ECO:0000256" key="2">
    <source>
        <dbReference type="ARBA" id="ARBA00023163"/>
    </source>
</evidence>
<protein>
    <recommendedName>
        <fullName evidence="3">Bacterial transcriptional activator domain-containing protein</fullName>
    </recommendedName>
</protein>
<evidence type="ECO:0000313" key="4">
    <source>
        <dbReference type="EMBL" id="GEO95806.1"/>
    </source>
</evidence>
<dbReference type="Gene3D" id="1.10.10.10">
    <property type="entry name" value="Winged helix-like DNA-binding domain superfamily/Winged helix DNA-binding domain"/>
    <property type="match status" value="1"/>
</dbReference>
<dbReference type="InterPro" id="IPR051677">
    <property type="entry name" value="AfsR-DnrI-RedD_regulator"/>
</dbReference>
<keyword evidence="1" id="KW-0805">Transcription regulation</keyword>
<dbReference type="InterPro" id="IPR005158">
    <property type="entry name" value="BTAD"/>
</dbReference>